<dbReference type="EMBL" id="MU032356">
    <property type="protein sequence ID" value="KAF3759862.1"/>
    <property type="molecule type" value="Genomic_DNA"/>
</dbReference>
<evidence type="ECO:0000256" key="1">
    <source>
        <dbReference type="ARBA" id="ARBA00011353"/>
    </source>
</evidence>
<feature type="non-terminal residue" evidence="2">
    <location>
        <position position="1"/>
    </location>
</feature>
<evidence type="ECO:0000313" key="2">
    <source>
        <dbReference type="EMBL" id="KAF3759862.1"/>
    </source>
</evidence>
<comment type="subunit">
    <text evidence="1">Component of the NuA4 histone acetyltransferase complex.</text>
</comment>
<name>A0A9P4XQ76_CRYP1</name>
<protein>
    <submittedName>
        <fullName evidence="2">Uncharacterized protein</fullName>
    </submittedName>
</protein>
<dbReference type="Proteomes" id="UP000803844">
    <property type="component" value="Unassembled WGS sequence"/>
</dbReference>
<keyword evidence="3" id="KW-1185">Reference proteome</keyword>
<dbReference type="GeneID" id="63835197"/>
<organism evidence="2 3">
    <name type="scientific">Cryphonectria parasitica (strain ATCC 38755 / EP155)</name>
    <dbReference type="NCBI Taxonomy" id="660469"/>
    <lineage>
        <taxon>Eukaryota</taxon>
        <taxon>Fungi</taxon>
        <taxon>Dikarya</taxon>
        <taxon>Ascomycota</taxon>
        <taxon>Pezizomycotina</taxon>
        <taxon>Sordariomycetes</taxon>
        <taxon>Sordariomycetidae</taxon>
        <taxon>Diaporthales</taxon>
        <taxon>Cryphonectriaceae</taxon>
        <taxon>Cryphonectria-Endothia species complex</taxon>
        <taxon>Cryphonectria</taxon>
    </lineage>
</organism>
<dbReference type="InterPro" id="IPR016197">
    <property type="entry name" value="Chromo-like_dom_sf"/>
</dbReference>
<dbReference type="SUPFAM" id="SSF54160">
    <property type="entry name" value="Chromo domain-like"/>
    <property type="match status" value="1"/>
</dbReference>
<gene>
    <name evidence="2" type="ORF">M406DRAFT_270266</name>
</gene>
<dbReference type="OrthoDB" id="4779840at2759"/>
<accession>A0A9P4XQ76</accession>
<dbReference type="RefSeq" id="XP_040770841.1">
    <property type="nucleotide sequence ID" value="XM_040918068.1"/>
</dbReference>
<sequence length="67" mass="8046">LQQISLVNYKLVLSYKIRIYSVFHILLLELEILADNIAEVKNNELEYKIEKILKHRNTNSTRKYLIK</sequence>
<evidence type="ECO:0000313" key="3">
    <source>
        <dbReference type="Proteomes" id="UP000803844"/>
    </source>
</evidence>
<dbReference type="AlphaFoldDB" id="A0A9P4XQ76"/>
<comment type="caution">
    <text evidence="2">The sequence shown here is derived from an EMBL/GenBank/DDBJ whole genome shotgun (WGS) entry which is preliminary data.</text>
</comment>
<reference evidence="2" key="1">
    <citation type="journal article" date="2020" name="Phytopathology">
        <title>Genome sequence of the chestnut blight fungus Cryphonectria parasitica EP155: A fundamental resource for an archetypical invasive plant pathogen.</title>
        <authorList>
            <person name="Crouch J.A."/>
            <person name="Dawe A."/>
            <person name="Aerts A."/>
            <person name="Barry K."/>
            <person name="Churchill A.C.L."/>
            <person name="Grimwood J."/>
            <person name="Hillman B."/>
            <person name="Milgroom M.G."/>
            <person name="Pangilinan J."/>
            <person name="Smith M."/>
            <person name="Salamov A."/>
            <person name="Schmutz J."/>
            <person name="Yadav J."/>
            <person name="Grigoriev I.V."/>
            <person name="Nuss D."/>
        </authorList>
    </citation>
    <scope>NUCLEOTIDE SEQUENCE</scope>
    <source>
        <strain evidence="2">EP155</strain>
    </source>
</reference>
<proteinExistence type="predicted"/>